<dbReference type="OrthoDB" id="62189at2157"/>
<dbReference type="GO" id="GO:0005198">
    <property type="term" value="F:structural molecule activity"/>
    <property type="evidence" value="ECO:0007669"/>
    <property type="project" value="InterPro"/>
</dbReference>
<dbReference type="AlphaFoldDB" id="A0A1G9R3I0"/>
<keyword evidence="1" id="KW-0966">Cell projection</keyword>
<dbReference type="PANTHER" id="PTHR42200:SF2">
    <property type="entry name" value="ARCHAEAL FLAGELLA-RELATED PROTEIN F"/>
    <property type="match status" value="1"/>
</dbReference>
<dbReference type="EMBL" id="FNHL01000001">
    <property type="protein sequence ID" value="SDM17690.1"/>
    <property type="molecule type" value="Genomic_DNA"/>
</dbReference>
<dbReference type="PANTHER" id="PTHR42200">
    <property type="entry name" value="ARCHAEAL FLAGELLA-RELATED PROTEIN F-RELATED"/>
    <property type="match status" value="1"/>
</dbReference>
<name>A0A1G9R3I0_9EURY</name>
<keyword evidence="1" id="KW-0282">Flagellum</keyword>
<accession>A0A1G9R3I0</accession>
<dbReference type="STRING" id="660521.SAMN04487949_1156"/>
<dbReference type="GO" id="GO:0097588">
    <property type="term" value="P:archaeal or bacterial-type flagellum-dependent cell motility"/>
    <property type="evidence" value="ECO:0007669"/>
    <property type="project" value="InterPro"/>
</dbReference>
<organism evidence="1 2">
    <name type="scientific">Halogranum gelatinilyticum</name>
    <dbReference type="NCBI Taxonomy" id="660521"/>
    <lineage>
        <taxon>Archaea</taxon>
        <taxon>Methanobacteriati</taxon>
        <taxon>Methanobacteriota</taxon>
        <taxon>Stenosarchaea group</taxon>
        <taxon>Halobacteria</taxon>
        <taxon>Halobacteriales</taxon>
        <taxon>Haloferacaceae</taxon>
    </lineage>
</organism>
<keyword evidence="2" id="KW-1185">Reference proteome</keyword>
<proteinExistence type="predicted"/>
<evidence type="ECO:0000313" key="2">
    <source>
        <dbReference type="Proteomes" id="UP000199451"/>
    </source>
</evidence>
<dbReference type="Proteomes" id="UP000199451">
    <property type="component" value="Unassembled WGS sequence"/>
</dbReference>
<sequence>MGFSVSASAAIIFAAMFISMGILYPAVSNGVEDVSDARADSADVLLDQQNTAISVANVSYDAPSTTLTVDVDNTGTTDLSVDATDVLVNNSYATPSATAVAGDTDTDLWLPGERLTVTVDVSLTADGSNRVVVVTNHGISQAEVL</sequence>
<dbReference type="Pfam" id="PF01917">
    <property type="entry name" value="Flagellin_arch-type"/>
    <property type="match status" value="1"/>
</dbReference>
<dbReference type="InterPro" id="IPR002774">
    <property type="entry name" value="Flagellin_arc-type"/>
</dbReference>
<gene>
    <name evidence="1" type="ORF">SAMN04487949_1156</name>
</gene>
<protein>
    <submittedName>
        <fullName evidence="1">Flagellar protein FlaF</fullName>
    </submittedName>
</protein>
<evidence type="ECO:0000313" key="1">
    <source>
        <dbReference type="EMBL" id="SDM17690.1"/>
    </source>
</evidence>
<dbReference type="RefSeq" id="WP_089694933.1">
    <property type="nucleotide sequence ID" value="NZ_FNHL01000001.1"/>
</dbReference>
<keyword evidence="1" id="KW-0969">Cilium</keyword>
<reference evidence="2" key="1">
    <citation type="submission" date="2016-10" db="EMBL/GenBank/DDBJ databases">
        <authorList>
            <person name="Varghese N."/>
            <person name="Submissions S."/>
        </authorList>
    </citation>
    <scope>NUCLEOTIDE SEQUENCE [LARGE SCALE GENOMIC DNA]</scope>
    <source>
        <strain evidence="2">CGMCC 1.10119</strain>
    </source>
</reference>